<organism evidence="1">
    <name type="scientific">Ligilactobacillus salivarius</name>
    <dbReference type="NCBI Taxonomy" id="1624"/>
    <lineage>
        <taxon>Bacteria</taxon>
        <taxon>Bacillati</taxon>
        <taxon>Bacillota</taxon>
        <taxon>Bacilli</taxon>
        <taxon>Lactobacillales</taxon>
        <taxon>Lactobacillaceae</taxon>
        <taxon>Ligilactobacillus</taxon>
    </lineage>
</organism>
<dbReference type="EMBL" id="CP007647">
    <property type="protein sequence ID" value="AIR11510.1"/>
    <property type="molecule type" value="Genomic_DNA"/>
</dbReference>
<accession>A0A089QFI9</accession>
<dbReference type="KEGG" id="lsj:LSJ_2097"/>
<reference evidence="1" key="1">
    <citation type="journal article" date="2014" name="BMC Genomics">
        <title>Unusual genome complexity in Lactobacillus salivarius JCM1046.</title>
        <authorList>
            <person name="Raftis E.J."/>
            <person name="Forde B.M."/>
            <person name="Claesson M.J."/>
            <person name="O'Toole P.W."/>
        </authorList>
    </citation>
    <scope>NUCLEOTIDE SEQUENCE [LARGE SCALE GENOMIC DNA]</scope>
    <source>
        <strain evidence="1">JCM1046</strain>
        <plasmid evidence="1">pMP1046A</plasmid>
    </source>
</reference>
<dbReference type="AlphaFoldDB" id="A0A089QFI9"/>
<geneLocation type="plasmid" evidence="1">
    <name>pMP1046A</name>
</geneLocation>
<proteinExistence type="predicted"/>
<gene>
    <name evidence="1" type="ORF">LSJ_2097</name>
</gene>
<keyword evidence="1" id="KW-0614">Plasmid</keyword>
<name>A0A089QFI9_9LACO</name>
<dbReference type="Proteomes" id="UP000029488">
    <property type="component" value="Plasmid pMP1046A"/>
</dbReference>
<protein>
    <submittedName>
        <fullName evidence="1">Uncharacterized protein</fullName>
    </submittedName>
</protein>
<dbReference type="RefSeq" id="WP_044005715.1">
    <property type="nucleotide sequence ID" value="NZ_CP007647.1"/>
</dbReference>
<evidence type="ECO:0000313" key="1">
    <source>
        <dbReference type="EMBL" id="AIR11510.1"/>
    </source>
</evidence>
<sequence>MLISNKPNAVAVKFVKYKKKNRKLKQWIYPKTYIFKVNPKQIERVKVNDILFVRYYKNGNRIPVKVVEILTLPPKEARKHKPILADK</sequence>